<feature type="domain" description="HTH merR-type" evidence="2">
    <location>
        <begin position="1"/>
        <end position="70"/>
    </location>
</feature>
<dbReference type="CDD" id="cd00592">
    <property type="entry name" value="HTH_MerR-like"/>
    <property type="match status" value="1"/>
</dbReference>
<dbReference type="Gene3D" id="1.10.1660.10">
    <property type="match status" value="1"/>
</dbReference>
<dbReference type="InterPro" id="IPR009061">
    <property type="entry name" value="DNA-bd_dom_put_sf"/>
</dbReference>
<dbReference type="PROSITE" id="PS50937">
    <property type="entry name" value="HTH_MERR_2"/>
    <property type="match status" value="1"/>
</dbReference>
<dbReference type="Proteomes" id="UP000741013">
    <property type="component" value="Unassembled WGS sequence"/>
</dbReference>
<evidence type="ECO:0000313" key="3">
    <source>
        <dbReference type="EMBL" id="MBP2185682.1"/>
    </source>
</evidence>
<sequence>MLTISQLAEHAGCTVKAVRVYHARGLLPEPGRDASGYRRYGAQDVIDLSRIVTLSKAGVPLADIPAMLAAGDEEHREAVERIDADLAARIDELRHRRAQLTLLRTPDRLCLPEIATGLLDRLRELGFSERYVNIERDTWILATAVMPAIIDEYLPTKLALLDDEEYVRVLRIYDEALDWAPDDPRIDELARATLIEGMRVTMPGDTAAIRELPPEVVDIVTAYQSDAPAWQALDERTRRLADEYRSGRTTG</sequence>
<name>A0ABS4Q1X4_9PSEU</name>
<dbReference type="InterPro" id="IPR000551">
    <property type="entry name" value="MerR-type_HTH_dom"/>
</dbReference>
<evidence type="ECO:0000259" key="2">
    <source>
        <dbReference type="PROSITE" id="PS50937"/>
    </source>
</evidence>
<protein>
    <submittedName>
        <fullName evidence="3">DNA-binding transcriptional MerR regulator</fullName>
    </submittedName>
</protein>
<dbReference type="SMART" id="SM00422">
    <property type="entry name" value="HTH_MERR"/>
    <property type="match status" value="1"/>
</dbReference>
<dbReference type="PANTHER" id="PTHR30204:SF93">
    <property type="entry name" value="HTH MERR-TYPE DOMAIN-CONTAINING PROTEIN"/>
    <property type="match status" value="1"/>
</dbReference>
<dbReference type="RefSeq" id="WP_209668536.1">
    <property type="nucleotide sequence ID" value="NZ_JAGGMS010000001.1"/>
</dbReference>
<comment type="caution">
    <text evidence="3">The sequence shown here is derived from an EMBL/GenBank/DDBJ whole genome shotgun (WGS) entry which is preliminary data.</text>
</comment>
<proteinExistence type="predicted"/>
<keyword evidence="1 3" id="KW-0238">DNA-binding</keyword>
<reference evidence="3 4" key="1">
    <citation type="submission" date="2021-03" db="EMBL/GenBank/DDBJ databases">
        <title>Sequencing the genomes of 1000 actinobacteria strains.</title>
        <authorList>
            <person name="Klenk H.-P."/>
        </authorList>
    </citation>
    <scope>NUCLEOTIDE SEQUENCE [LARGE SCALE GENOMIC DNA]</scope>
    <source>
        <strain evidence="3 4">DSM 45510</strain>
    </source>
</reference>
<evidence type="ECO:0000256" key="1">
    <source>
        <dbReference type="ARBA" id="ARBA00023125"/>
    </source>
</evidence>
<dbReference type="GO" id="GO:0003677">
    <property type="term" value="F:DNA binding"/>
    <property type="evidence" value="ECO:0007669"/>
    <property type="project" value="UniProtKB-KW"/>
</dbReference>
<dbReference type="InterPro" id="IPR047057">
    <property type="entry name" value="MerR_fam"/>
</dbReference>
<dbReference type="SUPFAM" id="SSF46955">
    <property type="entry name" value="Putative DNA-binding domain"/>
    <property type="match status" value="1"/>
</dbReference>
<dbReference type="Pfam" id="PF13411">
    <property type="entry name" value="MerR_1"/>
    <property type="match status" value="1"/>
</dbReference>
<evidence type="ECO:0000313" key="4">
    <source>
        <dbReference type="Proteomes" id="UP000741013"/>
    </source>
</evidence>
<dbReference type="PRINTS" id="PR00040">
    <property type="entry name" value="HTHMERR"/>
</dbReference>
<dbReference type="EMBL" id="JAGGMS010000001">
    <property type="protein sequence ID" value="MBP2185682.1"/>
    <property type="molecule type" value="Genomic_DNA"/>
</dbReference>
<dbReference type="PANTHER" id="PTHR30204">
    <property type="entry name" value="REDOX-CYCLING DRUG-SENSING TRANSCRIPTIONAL ACTIVATOR SOXR"/>
    <property type="match status" value="1"/>
</dbReference>
<accession>A0ABS4Q1X4</accession>
<organism evidence="3 4">
    <name type="scientific">Amycolatopsis magusensis</name>
    <dbReference type="NCBI Taxonomy" id="882444"/>
    <lineage>
        <taxon>Bacteria</taxon>
        <taxon>Bacillati</taxon>
        <taxon>Actinomycetota</taxon>
        <taxon>Actinomycetes</taxon>
        <taxon>Pseudonocardiales</taxon>
        <taxon>Pseudonocardiaceae</taxon>
        <taxon>Amycolatopsis</taxon>
    </lineage>
</organism>
<keyword evidence="4" id="KW-1185">Reference proteome</keyword>
<gene>
    <name evidence="3" type="ORF">JOM49_007208</name>
</gene>